<protein>
    <submittedName>
        <fullName evidence="4">BTB/POZ domain-containing protein FBL11</fullName>
    </submittedName>
</protein>
<organism evidence="4 5">
    <name type="scientific">Heracleum sosnowskyi</name>
    <dbReference type="NCBI Taxonomy" id="360622"/>
    <lineage>
        <taxon>Eukaryota</taxon>
        <taxon>Viridiplantae</taxon>
        <taxon>Streptophyta</taxon>
        <taxon>Embryophyta</taxon>
        <taxon>Tracheophyta</taxon>
        <taxon>Spermatophyta</taxon>
        <taxon>Magnoliopsida</taxon>
        <taxon>eudicotyledons</taxon>
        <taxon>Gunneridae</taxon>
        <taxon>Pentapetalae</taxon>
        <taxon>asterids</taxon>
        <taxon>campanulids</taxon>
        <taxon>Apiales</taxon>
        <taxon>Apiaceae</taxon>
        <taxon>Apioideae</taxon>
        <taxon>apioid superclade</taxon>
        <taxon>Tordylieae</taxon>
        <taxon>Tordyliinae</taxon>
        <taxon>Heracleum</taxon>
    </lineage>
</organism>
<dbReference type="AlphaFoldDB" id="A0AAD8IYJ3"/>
<gene>
    <name evidence="4" type="ORF">POM88_012625</name>
</gene>
<dbReference type="Gene3D" id="3.80.10.10">
    <property type="entry name" value="Ribonuclease Inhibitor"/>
    <property type="match status" value="2"/>
</dbReference>
<dbReference type="SUPFAM" id="SSF52047">
    <property type="entry name" value="RNI-like"/>
    <property type="match status" value="2"/>
</dbReference>
<accession>A0AAD8IYJ3</accession>
<evidence type="ECO:0000256" key="2">
    <source>
        <dbReference type="ARBA" id="ARBA00004906"/>
    </source>
</evidence>
<dbReference type="CDD" id="cd18186">
    <property type="entry name" value="BTB_POZ_ZBTB_KLHL-like"/>
    <property type="match status" value="1"/>
</dbReference>
<feature type="domain" description="BTB" evidence="3">
    <location>
        <begin position="28"/>
        <end position="108"/>
    </location>
</feature>
<dbReference type="Gene3D" id="1.25.40.420">
    <property type="match status" value="1"/>
</dbReference>
<dbReference type="GO" id="GO:0031146">
    <property type="term" value="P:SCF-dependent proteasomal ubiquitin-dependent protein catabolic process"/>
    <property type="evidence" value="ECO:0007669"/>
    <property type="project" value="TreeGrafter"/>
</dbReference>
<dbReference type="PROSITE" id="PS50097">
    <property type="entry name" value="BTB"/>
    <property type="match status" value="1"/>
</dbReference>
<dbReference type="EMBL" id="JAUIZM010000003">
    <property type="protein sequence ID" value="KAK1393569.1"/>
    <property type="molecule type" value="Genomic_DNA"/>
</dbReference>
<evidence type="ECO:0000256" key="1">
    <source>
        <dbReference type="ARBA" id="ARBA00002668"/>
    </source>
</evidence>
<dbReference type="InterPro" id="IPR006553">
    <property type="entry name" value="Leu-rich_rpt_Cys-con_subtyp"/>
</dbReference>
<comment type="caution">
    <text evidence="4">The sequence shown here is derived from an EMBL/GenBank/DDBJ whole genome shotgun (WGS) entry which is preliminary data.</text>
</comment>
<reference evidence="4" key="2">
    <citation type="submission" date="2023-05" db="EMBL/GenBank/DDBJ databases">
        <authorList>
            <person name="Schelkunov M.I."/>
        </authorList>
    </citation>
    <scope>NUCLEOTIDE SEQUENCE</scope>
    <source>
        <strain evidence="4">Hsosn_3</strain>
        <tissue evidence="4">Leaf</tissue>
    </source>
</reference>
<dbReference type="Pfam" id="PF07707">
    <property type="entry name" value="BACK"/>
    <property type="match status" value="1"/>
</dbReference>
<dbReference type="Gene3D" id="3.30.710.10">
    <property type="entry name" value="Potassium Channel Kv1.1, Chain A"/>
    <property type="match status" value="1"/>
</dbReference>
<dbReference type="InterPro" id="IPR011705">
    <property type="entry name" value="BACK"/>
</dbReference>
<evidence type="ECO:0000313" key="4">
    <source>
        <dbReference type="EMBL" id="KAK1393569.1"/>
    </source>
</evidence>
<dbReference type="SMART" id="SM00367">
    <property type="entry name" value="LRR_CC"/>
    <property type="match status" value="6"/>
</dbReference>
<dbReference type="InterPro" id="IPR000210">
    <property type="entry name" value="BTB/POZ_dom"/>
</dbReference>
<evidence type="ECO:0000259" key="3">
    <source>
        <dbReference type="PROSITE" id="PS50097"/>
    </source>
</evidence>
<reference evidence="4" key="1">
    <citation type="submission" date="2023-02" db="EMBL/GenBank/DDBJ databases">
        <title>Genome of toxic invasive species Heracleum sosnowskyi carries increased number of genes despite the absence of recent whole-genome duplications.</title>
        <authorList>
            <person name="Schelkunov M."/>
            <person name="Shtratnikova V."/>
            <person name="Makarenko M."/>
            <person name="Klepikova A."/>
            <person name="Omelchenko D."/>
            <person name="Novikova G."/>
            <person name="Obukhova E."/>
            <person name="Bogdanov V."/>
            <person name="Penin A."/>
            <person name="Logacheva M."/>
        </authorList>
    </citation>
    <scope>NUCLEOTIDE SEQUENCE</scope>
    <source>
        <strain evidence="4">Hsosn_3</strain>
        <tissue evidence="4">Leaf</tissue>
    </source>
</reference>
<comment type="pathway">
    <text evidence="2">Protein modification; protein ubiquitination.</text>
</comment>
<dbReference type="InterPro" id="IPR032675">
    <property type="entry name" value="LRR_dom_sf"/>
</dbReference>
<sequence length="962" mass="107274">MASSSSEADWILLKCNHPEIIAVHSNDDDLIISTAEIHTWNLPSLHSRRFITIKAHRNRLIESSTYFRGLLCGSFSDSSFDCISIQWNLQFLLNLFKFIYGYGVEITSDTFLSFFEGALYFGVDMLLLDCKTWLTEVTLVKEFPSLQLNSLIDIWKFCTEQANDSFPKLCTSYLAKNFMWAVTYIAFCDIPYDLLLCCLKHPQLTVHSEKHLTDGLLLWLGGNIERITRDDCIEILQQIRFSLLPLWFATGKRSCRDFSKFFDESIQNIFSLVALPSTRSINIFGNSDTSHLRIRLTEYTKQLDLSGCPQIKLGALLLSLLPSSYDRDLSLTKTIRSSMNYGALSSDKLQIQRALPVLLTFGAVYEVDISNCPMLCLEDAIECFSRSFPSLRTLKAAYHLHFETKNLYHLVKKCPLLLDIDLTVDISPVVSTQSTIISSHRAVLSHRPSVSYAAIPSAASLSFMSTCLPSNIAKLTLEGRIDVTDHDLQILSKVCVALSYINLKGCTSVSDGGIAVVILECVNLHSIVVCETSFGQNSIRALCSFLPGCDRLTSAQTTGNNSMSLAHKLQKLHMGGCMGVSEKCLTDLMSQTQKLSSLCLRGTHLVDSSLYSFSGSSLEMLDITCTKVSAAALAYVVDKNPGLTCLRARDCKNLSIPEYRADIGVLYSQKDMYIKLGRSCQFEDIAVGWGFSYISLDALKFALRKLRRITVGLGGSLGEHGLKLLAVTCPLLDSVTIYFQVLWDSIIADVIILLRHLQELSLCYCFGEISFSRFQFSMPNLRKLRLERVVQLMTNNDLVILTENCPSLTELSLLGCVLLDSESQEIISSGWPGLISIHLEDCGKVTANGVADLFDCCALEDLLLRHNGQGIQKNFVLHAASKMPMLRKVSLDLCDAKDGDYDIPEVVDGNSLSSVKIARCKPHRCPLNLPKLKAQKTPLHKETLVIVWDSKSTIRTLVKERI</sequence>
<dbReference type="Proteomes" id="UP001237642">
    <property type="component" value="Unassembled WGS sequence"/>
</dbReference>
<dbReference type="GO" id="GO:0019005">
    <property type="term" value="C:SCF ubiquitin ligase complex"/>
    <property type="evidence" value="ECO:0007669"/>
    <property type="project" value="TreeGrafter"/>
</dbReference>
<name>A0AAD8IYJ3_9APIA</name>
<keyword evidence="5" id="KW-1185">Reference proteome</keyword>
<comment type="function">
    <text evidence="1">May act as a substrate-specific adapter of an E3 ubiquitin-protein ligase complex (CUL3-RBX1-BTB) which mediates the ubiquitination and subsequent proteasomal degradation of target proteins.</text>
</comment>
<dbReference type="PANTHER" id="PTHR13318">
    <property type="entry name" value="PARTNER OF PAIRED, ISOFORM B-RELATED"/>
    <property type="match status" value="1"/>
</dbReference>
<dbReference type="SUPFAM" id="SSF54695">
    <property type="entry name" value="POZ domain"/>
    <property type="match status" value="1"/>
</dbReference>
<dbReference type="SMART" id="SM00875">
    <property type="entry name" value="BACK"/>
    <property type="match status" value="1"/>
</dbReference>
<proteinExistence type="predicted"/>
<dbReference type="InterPro" id="IPR011333">
    <property type="entry name" value="SKP1/BTB/POZ_sf"/>
</dbReference>
<dbReference type="PANTHER" id="PTHR13318:SF71">
    <property type="entry name" value="BTB_POZ DOMAIN-CONTAINING PROTEIN FBL11"/>
    <property type="match status" value="1"/>
</dbReference>
<evidence type="ECO:0000313" key="5">
    <source>
        <dbReference type="Proteomes" id="UP001237642"/>
    </source>
</evidence>
<dbReference type="Pfam" id="PF00651">
    <property type="entry name" value="BTB"/>
    <property type="match status" value="1"/>
</dbReference>